<gene>
    <name evidence="3" type="ORF">C8N24_5971</name>
</gene>
<sequence length="385" mass="39135">MRRLLIPAALVAGAILPCTASAEIVKAPAGETSTLKVSAAQGKTFKQHKLKFSASGAAKASGTTLTLPYSLSGWDFGTREGDVAYYAKNTGFRLKRGRRTATAVHPRLVLDTPKSGYVSMLIANERIKFFTVSGTTAKAADSGNVQQTTGYRLKLTQAGASSVNRALKKKVLKRFSQFGTLDVRLIQPAAGTQPGSGGGTTTTPGSPGGGSGSLPGQGDTPGGSVTFNPGLLDLLPGGSILGPLLPENGVDLDGDGKPDLTVLPLEDVDVDLGTGAGGSPTGTIKLGGGLVLDLPGAGTQVALVNPEIVLGTDAGLYALVDGVRVKVGDIDTDTLDLDVADGTVTIKDLDVRVGSGLNTVLGPLLGNLLPAGTPLLNLDLSFPEL</sequence>
<comment type="caution">
    <text evidence="3">The sequence shown here is derived from an EMBL/GenBank/DDBJ whole genome shotgun (WGS) entry which is preliminary data.</text>
</comment>
<dbReference type="OrthoDB" id="9837931at2"/>
<accession>A0A660L1X9</accession>
<organism evidence="3 4">
    <name type="scientific">Solirubrobacter pauli</name>
    <dbReference type="NCBI Taxonomy" id="166793"/>
    <lineage>
        <taxon>Bacteria</taxon>
        <taxon>Bacillati</taxon>
        <taxon>Actinomycetota</taxon>
        <taxon>Thermoleophilia</taxon>
        <taxon>Solirubrobacterales</taxon>
        <taxon>Solirubrobacteraceae</taxon>
        <taxon>Solirubrobacter</taxon>
    </lineage>
</organism>
<evidence type="ECO:0000256" key="2">
    <source>
        <dbReference type="SAM" id="SignalP"/>
    </source>
</evidence>
<evidence type="ECO:0000313" key="4">
    <source>
        <dbReference type="Proteomes" id="UP000278962"/>
    </source>
</evidence>
<protein>
    <recommendedName>
        <fullName evidence="5">Htaa protein</fullName>
    </recommendedName>
</protein>
<dbReference type="AlphaFoldDB" id="A0A660L1X9"/>
<proteinExistence type="predicted"/>
<dbReference type="Proteomes" id="UP000278962">
    <property type="component" value="Unassembled WGS sequence"/>
</dbReference>
<reference evidence="3 4" key="1">
    <citation type="submission" date="2018-10" db="EMBL/GenBank/DDBJ databases">
        <title>Genomic Encyclopedia of Archaeal and Bacterial Type Strains, Phase II (KMG-II): from individual species to whole genera.</title>
        <authorList>
            <person name="Goeker M."/>
        </authorList>
    </citation>
    <scope>NUCLEOTIDE SEQUENCE [LARGE SCALE GENOMIC DNA]</scope>
    <source>
        <strain evidence="3 4">DSM 14954</strain>
    </source>
</reference>
<evidence type="ECO:0000313" key="3">
    <source>
        <dbReference type="EMBL" id="RKQ87937.1"/>
    </source>
</evidence>
<feature type="chain" id="PRO_5024832163" description="Htaa protein" evidence="2">
    <location>
        <begin position="23"/>
        <end position="385"/>
    </location>
</feature>
<feature type="signal peptide" evidence="2">
    <location>
        <begin position="1"/>
        <end position="22"/>
    </location>
</feature>
<keyword evidence="2" id="KW-0732">Signal</keyword>
<dbReference type="RefSeq" id="WP_121257002.1">
    <property type="nucleotide sequence ID" value="NZ_RBIL01000002.1"/>
</dbReference>
<dbReference type="EMBL" id="RBIL01000002">
    <property type="protein sequence ID" value="RKQ87937.1"/>
    <property type="molecule type" value="Genomic_DNA"/>
</dbReference>
<feature type="region of interest" description="Disordered" evidence="1">
    <location>
        <begin position="188"/>
        <end position="228"/>
    </location>
</feature>
<feature type="compositionally biased region" description="Gly residues" evidence="1">
    <location>
        <begin position="194"/>
        <end position="221"/>
    </location>
</feature>
<keyword evidence="4" id="KW-1185">Reference proteome</keyword>
<evidence type="ECO:0000256" key="1">
    <source>
        <dbReference type="SAM" id="MobiDB-lite"/>
    </source>
</evidence>
<name>A0A660L1X9_9ACTN</name>
<evidence type="ECO:0008006" key="5">
    <source>
        <dbReference type="Google" id="ProtNLM"/>
    </source>
</evidence>